<accession>A0A921DYV2</accession>
<reference evidence="1" key="1">
    <citation type="journal article" date="2021" name="PeerJ">
        <title>Extensive microbial diversity within the chicken gut microbiome revealed by metagenomics and culture.</title>
        <authorList>
            <person name="Gilroy R."/>
            <person name="Ravi A."/>
            <person name="Getino M."/>
            <person name="Pursley I."/>
            <person name="Horton D.L."/>
            <person name="Alikhan N.F."/>
            <person name="Baker D."/>
            <person name="Gharbi K."/>
            <person name="Hall N."/>
            <person name="Watson M."/>
            <person name="Adriaenssens E.M."/>
            <person name="Foster-Nyarko E."/>
            <person name="Jarju S."/>
            <person name="Secka A."/>
            <person name="Antonio M."/>
            <person name="Oren A."/>
            <person name="Chaudhuri R.R."/>
            <person name="La Ragione R."/>
            <person name="Hildebrand F."/>
            <person name="Pallen M.J."/>
        </authorList>
    </citation>
    <scope>NUCLEOTIDE SEQUENCE</scope>
    <source>
        <strain evidence="1">6019</strain>
    </source>
</reference>
<name>A0A921DYV2_9STAP</name>
<dbReference type="GO" id="GO:0000287">
    <property type="term" value="F:magnesium ion binding"/>
    <property type="evidence" value="ECO:0007669"/>
    <property type="project" value="InterPro"/>
</dbReference>
<dbReference type="InterPro" id="IPR008822">
    <property type="entry name" value="Endonuclease_RusA-like"/>
</dbReference>
<dbReference type="SUPFAM" id="SSF103084">
    <property type="entry name" value="Holliday junction resolvase RusA"/>
    <property type="match status" value="1"/>
</dbReference>
<dbReference type="Gene3D" id="3.30.1330.70">
    <property type="entry name" value="Holliday junction resolvase RusA"/>
    <property type="match status" value="1"/>
</dbReference>
<dbReference type="AlphaFoldDB" id="A0A921DYV2"/>
<dbReference type="InterPro" id="IPR036614">
    <property type="entry name" value="RusA-like_sf"/>
</dbReference>
<reference evidence="1" key="2">
    <citation type="submission" date="2021-09" db="EMBL/GenBank/DDBJ databases">
        <authorList>
            <person name="Gilroy R."/>
        </authorList>
    </citation>
    <scope>NUCLEOTIDE SEQUENCE</scope>
    <source>
        <strain evidence="1">6019</strain>
    </source>
</reference>
<proteinExistence type="predicted"/>
<dbReference type="GO" id="GO:0006310">
    <property type="term" value="P:DNA recombination"/>
    <property type="evidence" value="ECO:0007669"/>
    <property type="project" value="InterPro"/>
</dbReference>
<organism evidence="1 2">
    <name type="scientific">Aliicoccus persicus</name>
    <dbReference type="NCBI Taxonomy" id="930138"/>
    <lineage>
        <taxon>Bacteria</taxon>
        <taxon>Bacillati</taxon>
        <taxon>Bacillota</taxon>
        <taxon>Bacilli</taxon>
        <taxon>Bacillales</taxon>
        <taxon>Staphylococcaceae</taxon>
        <taxon>Aliicoccus</taxon>
    </lineage>
</organism>
<dbReference type="EMBL" id="DYYI01000108">
    <property type="protein sequence ID" value="HJE20602.1"/>
    <property type="molecule type" value="Genomic_DNA"/>
</dbReference>
<dbReference type="Proteomes" id="UP000763505">
    <property type="component" value="Unassembled WGS sequence"/>
</dbReference>
<evidence type="ECO:0000313" key="1">
    <source>
        <dbReference type="EMBL" id="HJE20602.1"/>
    </source>
</evidence>
<evidence type="ECO:0000313" key="2">
    <source>
        <dbReference type="Proteomes" id="UP000763505"/>
    </source>
</evidence>
<comment type="caution">
    <text evidence="1">The sequence shown here is derived from an EMBL/GenBank/DDBJ whole genome shotgun (WGS) entry which is preliminary data.</text>
</comment>
<gene>
    <name evidence="1" type="ORF">K8V35_09635</name>
</gene>
<dbReference type="GO" id="GO:0006281">
    <property type="term" value="P:DNA repair"/>
    <property type="evidence" value="ECO:0007669"/>
    <property type="project" value="InterPro"/>
</dbReference>
<sequence>MQIIIEGRPQPQGRPRAVRMGAGVRMYDPPKSKAYKQMVAAKVRSYMKINGIQTITEPIAVHLNFYFTPPKSYSKKRIQAIEAKEELFTKKPDLDNLAKSILDSCNNLLFKDDSQIVGLTIGKHYGDEDYVDVKVQIIETGKKLDNT</sequence>
<protein>
    <submittedName>
        <fullName evidence="1">RusA family crossover junction endodeoxyribonuclease</fullName>
    </submittedName>
</protein>
<dbReference type="Pfam" id="PF05866">
    <property type="entry name" value="RusA"/>
    <property type="match status" value="1"/>
</dbReference>